<dbReference type="AlphaFoldDB" id="A0A0E9WLH6"/>
<dbReference type="EMBL" id="GBXM01017348">
    <property type="protein sequence ID" value="JAH91229.1"/>
    <property type="molecule type" value="Transcribed_RNA"/>
</dbReference>
<proteinExistence type="predicted"/>
<accession>A0A0E9WLH6</accession>
<reference evidence="1" key="1">
    <citation type="submission" date="2014-11" db="EMBL/GenBank/DDBJ databases">
        <authorList>
            <person name="Amaro Gonzalez C."/>
        </authorList>
    </citation>
    <scope>NUCLEOTIDE SEQUENCE</scope>
</reference>
<name>A0A0E9WLH6_ANGAN</name>
<sequence>MFGCQSCIVIILCPPFTKWQQFLSVQLCTGRFKSDASFQSKLKVANPAFGFCLFYRITTAVF</sequence>
<evidence type="ECO:0000313" key="1">
    <source>
        <dbReference type="EMBL" id="JAH91229.1"/>
    </source>
</evidence>
<protein>
    <submittedName>
        <fullName evidence="1">Uncharacterized protein</fullName>
    </submittedName>
</protein>
<reference evidence="1" key="2">
    <citation type="journal article" date="2015" name="Fish Shellfish Immunol.">
        <title>Early steps in the European eel (Anguilla anguilla)-Vibrio vulnificus interaction in the gills: Role of the RtxA13 toxin.</title>
        <authorList>
            <person name="Callol A."/>
            <person name="Pajuelo D."/>
            <person name="Ebbesson L."/>
            <person name="Teles M."/>
            <person name="MacKenzie S."/>
            <person name="Amaro C."/>
        </authorList>
    </citation>
    <scope>NUCLEOTIDE SEQUENCE</scope>
</reference>
<organism evidence="1">
    <name type="scientific">Anguilla anguilla</name>
    <name type="common">European freshwater eel</name>
    <name type="synonym">Muraena anguilla</name>
    <dbReference type="NCBI Taxonomy" id="7936"/>
    <lineage>
        <taxon>Eukaryota</taxon>
        <taxon>Metazoa</taxon>
        <taxon>Chordata</taxon>
        <taxon>Craniata</taxon>
        <taxon>Vertebrata</taxon>
        <taxon>Euteleostomi</taxon>
        <taxon>Actinopterygii</taxon>
        <taxon>Neopterygii</taxon>
        <taxon>Teleostei</taxon>
        <taxon>Anguilliformes</taxon>
        <taxon>Anguillidae</taxon>
        <taxon>Anguilla</taxon>
    </lineage>
</organism>